<dbReference type="CDD" id="cd02038">
    <property type="entry name" value="FlhG-like"/>
    <property type="match status" value="1"/>
</dbReference>
<dbReference type="SUPFAM" id="SSF52540">
    <property type="entry name" value="P-loop containing nucleoside triphosphate hydrolases"/>
    <property type="match status" value="1"/>
</dbReference>
<evidence type="ECO:0000313" key="3">
    <source>
        <dbReference type="EMBL" id="HIV75763.1"/>
    </source>
</evidence>
<dbReference type="InterPro" id="IPR050625">
    <property type="entry name" value="ParA/MinD_ATPase"/>
</dbReference>
<organism evidence="3 4">
    <name type="scientific">Candidatus Pseudogracilibacillus intestinigallinarum</name>
    <dbReference type="NCBI Taxonomy" id="2838742"/>
    <lineage>
        <taxon>Bacteria</taxon>
        <taxon>Bacillati</taxon>
        <taxon>Bacillota</taxon>
        <taxon>Bacilli</taxon>
        <taxon>Bacillales</taxon>
        <taxon>Bacillaceae</taxon>
        <taxon>Pseudogracilibacillus</taxon>
    </lineage>
</organism>
<dbReference type="PANTHER" id="PTHR43384:SF4">
    <property type="entry name" value="CELLULOSE BIOSYNTHESIS PROTEIN BCSQ-RELATED"/>
    <property type="match status" value="1"/>
</dbReference>
<evidence type="ECO:0000313" key="4">
    <source>
        <dbReference type="Proteomes" id="UP000823937"/>
    </source>
</evidence>
<dbReference type="PIRSF" id="PIRSF003092">
    <property type="entry name" value="MinD"/>
    <property type="match status" value="1"/>
</dbReference>
<dbReference type="Pfam" id="PF10609">
    <property type="entry name" value="ParA"/>
    <property type="match status" value="1"/>
</dbReference>
<dbReference type="PANTHER" id="PTHR43384">
    <property type="entry name" value="SEPTUM SITE-DETERMINING PROTEIN MIND HOMOLOG, CHLOROPLASTIC-RELATED"/>
    <property type="match status" value="1"/>
</dbReference>
<gene>
    <name evidence="3" type="ORF">H9895_11870</name>
</gene>
<evidence type="ECO:0000256" key="2">
    <source>
        <dbReference type="ARBA" id="ARBA00022840"/>
    </source>
</evidence>
<dbReference type="AlphaFoldDB" id="A0A9D1TLE9"/>
<evidence type="ECO:0000256" key="1">
    <source>
        <dbReference type="ARBA" id="ARBA00022741"/>
    </source>
</evidence>
<name>A0A9D1TLE9_9BACI</name>
<keyword evidence="2" id="KW-0067">ATP-binding</keyword>
<comment type="caution">
    <text evidence="3">The sequence shown here is derived from an EMBL/GenBank/DDBJ whole genome shotgun (WGS) entry which is preliminary data.</text>
</comment>
<dbReference type="InterPro" id="IPR033756">
    <property type="entry name" value="YlxH/NBP35"/>
</dbReference>
<keyword evidence="1" id="KW-0547">Nucleotide-binding</keyword>
<dbReference type="InterPro" id="IPR033875">
    <property type="entry name" value="FlhG"/>
</dbReference>
<dbReference type="GO" id="GO:0005829">
    <property type="term" value="C:cytosol"/>
    <property type="evidence" value="ECO:0007669"/>
    <property type="project" value="TreeGrafter"/>
</dbReference>
<dbReference type="GO" id="GO:0016887">
    <property type="term" value="F:ATP hydrolysis activity"/>
    <property type="evidence" value="ECO:0007669"/>
    <property type="project" value="TreeGrafter"/>
</dbReference>
<sequence>MSDQAKKLRQMLHHHDKKAKTISVVSGKGGVGKSNTSLNFALQLLQLDFKVLLIDLDIGMGNIDILVGNDANYSIANLFNDYSPINDIIELGPNNLNYIAGGTSLEEIVHLRNEQLQFFFDEMEKAVQLYDYILFDLGAGVSEAALSFILASDECIVLTTPEPTAITDAYSMMKHIIQRNNALPMNVLINRCKNEREGKQTMMKFTKVIKHFLQKEVKPIGILPEDSIVTTAVIKQVPYTILNQHASISKAMKTIVESYVTGDKVDSLLEERGSFILRLKKMFGKG</sequence>
<accession>A0A9D1TLE9</accession>
<proteinExistence type="predicted"/>
<dbReference type="GO" id="GO:0009898">
    <property type="term" value="C:cytoplasmic side of plasma membrane"/>
    <property type="evidence" value="ECO:0007669"/>
    <property type="project" value="TreeGrafter"/>
</dbReference>
<dbReference type="InterPro" id="IPR027417">
    <property type="entry name" value="P-loop_NTPase"/>
</dbReference>
<dbReference type="GO" id="GO:0005524">
    <property type="term" value="F:ATP binding"/>
    <property type="evidence" value="ECO:0007669"/>
    <property type="project" value="UniProtKB-KW"/>
</dbReference>
<dbReference type="EMBL" id="DXHX01000169">
    <property type="protein sequence ID" value="HIV75763.1"/>
    <property type="molecule type" value="Genomic_DNA"/>
</dbReference>
<dbReference type="Proteomes" id="UP000823937">
    <property type="component" value="Unassembled WGS sequence"/>
</dbReference>
<reference evidence="3" key="2">
    <citation type="submission" date="2021-04" db="EMBL/GenBank/DDBJ databases">
        <authorList>
            <person name="Gilroy R."/>
        </authorList>
    </citation>
    <scope>NUCLEOTIDE SEQUENCE</scope>
    <source>
        <strain evidence="3">CHK169-2315</strain>
    </source>
</reference>
<reference evidence="3" key="1">
    <citation type="journal article" date="2021" name="PeerJ">
        <title>Extensive microbial diversity within the chicken gut microbiome revealed by metagenomics and culture.</title>
        <authorList>
            <person name="Gilroy R."/>
            <person name="Ravi A."/>
            <person name="Getino M."/>
            <person name="Pursley I."/>
            <person name="Horton D.L."/>
            <person name="Alikhan N.F."/>
            <person name="Baker D."/>
            <person name="Gharbi K."/>
            <person name="Hall N."/>
            <person name="Watson M."/>
            <person name="Adriaenssens E.M."/>
            <person name="Foster-Nyarko E."/>
            <person name="Jarju S."/>
            <person name="Secka A."/>
            <person name="Antonio M."/>
            <person name="Oren A."/>
            <person name="Chaudhuri R.R."/>
            <person name="La Ragione R."/>
            <person name="Hildebrand F."/>
            <person name="Pallen M.J."/>
        </authorList>
    </citation>
    <scope>NUCLEOTIDE SEQUENCE</scope>
    <source>
        <strain evidence="3">CHK169-2315</strain>
    </source>
</reference>
<dbReference type="Gene3D" id="3.40.50.300">
    <property type="entry name" value="P-loop containing nucleotide triphosphate hydrolases"/>
    <property type="match status" value="1"/>
</dbReference>
<dbReference type="GO" id="GO:0051782">
    <property type="term" value="P:negative regulation of cell division"/>
    <property type="evidence" value="ECO:0007669"/>
    <property type="project" value="TreeGrafter"/>
</dbReference>
<dbReference type="InterPro" id="IPR025501">
    <property type="entry name" value="MinD_FleN"/>
</dbReference>
<protein>
    <submittedName>
        <fullName evidence="3">MinD/ParA family protein</fullName>
    </submittedName>
</protein>